<dbReference type="PROSITE" id="PS51668">
    <property type="entry name" value="TSAA_2"/>
    <property type="match status" value="1"/>
</dbReference>
<dbReference type="InterPro" id="IPR040372">
    <property type="entry name" value="YaeB-like"/>
</dbReference>
<evidence type="ECO:0000313" key="5">
    <source>
        <dbReference type="Proteomes" id="UP000198535"/>
    </source>
</evidence>
<dbReference type="InterPro" id="IPR023368">
    <property type="entry name" value="UPF0066_cons_site"/>
</dbReference>
<reference evidence="5" key="1">
    <citation type="submission" date="2016-10" db="EMBL/GenBank/DDBJ databases">
        <authorList>
            <person name="Varghese N."/>
            <person name="Submissions S."/>
        </authorList>
    </citation>
    <scope>NUCLEOTIDE SEQUENCE [LARGE SCALE GENOMIC DNA]</scope>
    <source>
        <strain evidence="5">Mob M</strain>
    </source>
</reference>
<protein>
    <submittedName>
        <fullName evidence="4">tRNA-Thr(GGU) m(6)t(6)A37 methyltransferase TsaA</fullName>
    </submittedName>
</protein>
<accession>A0A1I4U9R3</accession>
<dbReference type="EMBL" id="FOUJ01000006">
    <property type="protein sequence ID" value="SFM85591.1"/>
    <property type="molecule type" value="Genomic_DNA"/>
</dbReference>
<comment type="similarity">
    <text evidence="2">Belongs to the tRNA methyltransferase O family.</text>
</comment>
<dbReference type="Proteomes" id="UP000198535">
    <property type="component" value="Unassembled WGS sequence"/>
</dbReference>
<dbReference type="AlphaFoldDB" id="A0A1I4U9R3"/>
<feature type="domain" description="TsaA-like" evidence="3">
    <location>
        <begin position="10"/>
        <end position="130"/>
    </location>
</feature>
<gene>
    <name evidence="4" type="ORF">SAMN04488696_2643</name>
</gene>
<dbReference type="GO" id="GO:0032259">
    <property type="term" value="P:methylation"/>
    <property type="evidence" value="ECO:0007669"/>
    <property type="project" value="UniProtKB-KW"/>
</dbReference>
<dbReference type="CDD" id="cd09281">
    <property type="entry name" value="UPF0066"/>
    <property type="match status" value="1"/>
</dbReference>
<dbReference type="STRING" id="487685.SAMN04488696_2643"/>
<dbReference type="OrthoDB" id="40408at2157"/>
<proteinExistence type="inferred from homology"/>
<evidence type="ECO:0000256" key="2">
    <source>
        <dbReference type="ARBA" id="ARBA00033753"/>
    </source>
</evidence>
<evidence type="ECO:0000259" key="3">
    <source>
        <dbReference type="PROSITE" id="PS51668"/>
    </source>
</evidence>
<dbReference type="SUPFAM" id="SSF118196">
    <property type="entry name" value="YaeB-like"/>
    <property type="match status" value="1"/>
</dbReference>
<evidence type="ECO:0000256" key="1">
    <source>
        <dbReference type="ARBA" id="ARBA00022691"/>
    </source>
</evidence>
<keyword evidence="5" id="KW-1185">Reference proteome</keyword>
<evidence type="ECO:0000313" key="4">
    <source>
        <dbReference type="EMBL" id="SFM85591.1"/>
    </source>
</evidence>
<dbReference type="Gene3D" id="2.40.30.70">
    <property type="entry name" value="YaeB-like"/>
    <property type="match status" value="1"/>
</dbReference>
<dbReference type="PANTHER" id="PTHR12818">
    <property type="entry name" value="TRNA (ADENINE(37)-N6)-METHYLTRANSFERASE"/>
    <property type="match status" value="1"/>
</dbReference>
<organism evidence="4 5">
    <name type="scientific">Methanolobus profundi</name>
    <dbReference type="NCBI Taxonomy" id="487685"/>
    <lineage>
        <taxon>Archaea</taxon>
        <taxon>Methanobacteriati</taxon>
        <taxon>Methanobacteriota</taxon>
        <taxon>Stenosarchaea group</taxon>
        <taxon>Methanomicrobia</taxon>
        <taxon>Methanosarcinales</taxon>
        <taxon>Methanosarcinaceae</taxon>
        <taxon>Methanolobus</taxon>
    </lineage>
</organism>
<name>A0A1I4U9R3_9EURY</name>
<dbReference type="RefSeq" id="WP_091937681.1">
    <property type="nucleotide sequence ID" value="NZ_FOUJ01000006.1"/>
</dbReference>
<keyword evidence="1" id="KW-0949">S-adenosyl-L-methionine</keyword>
<dbReference type="PROSITE" id="PS01318">
    <property type="entry name" value="TSAA_1"/>
    <property type="match status" value="1"/>
</dbReference>
<dbReference type="InterPro" id="IPR023370">
    <property type="entry name" value="TrmO-like_N"/>
</dbReference>
<dbReference type="InterPro" id="IPR036414">
    <property type="entry name" value="YaeB_N_sf"/>
</dbReference>
<dbReference type="PANTHER" id="PTHR12818:SF0">
    <property type="entry name" value="TRNA (ADENINE(37)-N6)-METHYLTRANSFERASE"/>
    <property type="match status" value="1"/>
</dbReference>
<keyword evidence="4" id="KW-0808">Transferase</keyword>
<dbReference type="InterPro" id="IPR036413">
    <property type="entry name" value="YaeB-like_sf"/>
</dbReference>
<sequence length="130" mass="14763">MPEFDENIMMHPIGYIQNEISEPGPIRDKEDLESLIVVNDEYAEGLYRIGELERLQVMFFFSLSRGFDMVQRRRYDGETVGVFASRSPNRPNGIGVTVVELLGVEGNTLRVKGLDAINNTPVLDIKPYLE</sequence>
<dbReference type="GO" id="GO:0008168">
    <property type="term" value="F:methyltransferase activity"/>
    <property type="evidence" value="ECO:0007669"/>
    <property type="project" value="UniProtKB-KW"/>
</dbReference>
<keyword evidence="4" id="KW-0489">Methyltransferase</keyword>
<dbReference type="Pfam" id="PF01980">
    <property type="entry name" value="TrmO_N"/>
    <property type="match status" value="1"/>
</dbReference>